<reference evidence="4 5" key="1">
    <citation type="submission" date="2015-10" db="EMBL/GenBank/DDBJ databases">
        <authorList>
            <person name="Gilbert D.G."/>
        </authorList>
    </citation>
    <scope>NUCLEOTIDE SEQUENCE [LARGE SCALE GENOMIC DNA]</scope>
    <source>
        <strain evidence="4 5">ChDC F311</strain>
    </source>
</reference>
<sequence length="155" mass="18672">MNILIREATEIDYPAINKMLLKLQNYHSENVSTIYKKLDIFFTFDEYLEILKDKNIYFLLATLDNEAIGLIWLSFNEKLSKYEYLRKQIWIEGIYVKTKYRRKGIAQKLVNEAINKAKFLNAQSIELMIWDFNETSKKFFENYFKIRSLILTKEL</sequence>
<name>A0A0M3UWV8_FUSNC</name>
<dbReference type="Pfam" id="PF00583">
    <property type="entry name" value="Acetyltransf_1"/>
    <property type="match status" value="1"/>
</dbReference>
<dbReference type="Gene3D" id="3.40.630.30">
    <property type="match status" value="1"/>
</dbReference>
<dbReference type="OrthoDB" id="9805924at2"/>
<dbReference type="PANTHER" id="PTHR43072:SF23">
    <property type="entry name" value="UPF0039 PROTEIN C11D3.02C"/>
    <property type="match status" value="1"/>
</dbReference>
<accession>A0A0M3UWV8</accession>
<protein>
    <submittedName>
        <fullName evidence="4">Acetyltransferase</fullName>
    </submittedName>
</protein>
<dbReference type="PANTHER" id="PTHR43072">
    <property type="entry name" value="N-ACETYLTRANSFERASE"/>
    <property type="match status" value="1"/>
</dbReference>
<dbReference type="GO" id="GO:0016747">
    <property type="term" value="F:acyltransferase activity, transferring groups other than amino-acyl groups"/>
    <property type="evidence" value="ECO:0007669"/>
    <property type="project" value="InterPro"/>
</dbReference>
<evidence type="ECO:0000313" key="5">
    <source>
        <dbReference type="Proteomes" id="UP000054800"/>
    </source>
</evidence>
<evidence type="ECO:0000259" key="3">
    <source>
        <dbReference type="PROSITE" id="PS51186"/>
    </source>
</evidence>
<organism evidence="4 5">
    <name type="scientific">Fusobacterium nucleatum subsp. nucleatum</name>
    <dbReference type="NCBI Taxonomy" id="76856"/>
    <lineage>
        <taxon>Bacteria</taxon>
        <taxon>Fusobacteriati</taxon>
        <taxon>Fusobacteriota</taxon>
        <taxon>Fusobacteriia</taxon>
        <taxon>Fusobacteriales</taxon>
        <taxon>Fusobacteriaceae</taxon>
        <taxon>Fusobacterium</taxon>
    </lineage>
</organism>
<evidence type="ECO:0000256" key="1">
    <source>
        <dbReference type="ARBA" id="ARBA00022679"/>
    </source>
</evidence>
<dbReference type="SUPFAM" id="SSF55729">
    <property type="entry name" value="Acyl-CoA N-acyltransferases (Nat)"/>
    <property type="match status" value="1"/>
</dbReference>
<dbReference type="EMBL" id="LMVH01000001">
    <property type="protein sequence ID" value="KUL99490.1"/>
    <property type="molecule type" value="Genomic_DNA"/>
</dbReference>
<keyword evidence="2" id="KW-0012">Acyltransferase</keyword>
<keyword evidence="1 4" id="KW-0808">Transferase</keyword>
<dbReference type="PROSITE" id="PS51186">
    <property type="entry name" value="GNAT"/>
    <property type="match status" value="1"/>
</dbReference>
<evidence type="ECO:0000313" key="4">
    <source>
        <dbReference type="EMBL" id="KUL99490.1"/>
    </source>
</evidence>
<dbReference type="RefSeq" id="WP_023040504.1">
    <property type="nucleotide sequence ID" value="NZ_CP056014.1"/>
</dbReference>
<dbReference type="CDD" id="cd04301">
    <property type="entry name" value="NAT_SF"/>
    <property type="match status" value="1"/>
</dbReference>
<feature type="domain" description="N-acetyltransferase" evidence="3">
    <location>
        <begin position="3"/>
        <end position="155"/>
    </location>
</feature>
<dbReference type="InterPro" id="IPR016181">
    <property type="entry name" value="Acyl_CoA_acyltransferase"/>
</dbReference>
<comment type="caution">
    <text evidence="4">The sequence shown here is derived from an EMBL/GenBank/DDBJ whole genome shotgun (WGS) entry which is preliminary data.</text>
</comment>
<dbReference type="AlphaFoldDB" id="A0A0M3UWV8"/>
<dbReference type="Proteomes" id="UP000054800">
    <property type="component" value="Unassembled WGS sequence"/>
</dbReference>
<dbReference type="PATRIC" id="fig|76856.3.peg.1200"/>
<gene>
    <name evidence="4" type="ORF">RO03_08280</name>
</gene>
<proteinExistence type="predicted"/>
<evidence type="ECO:0000256" key="2">
    <source>
        <dbReference type="ARBA" id="ARBA00023315"/>
    </source>
</evidence>
<dbReference type="InterPro" id="IPR000182">
    <property type="entry name" value="GNAT_dom"/>
</dbReference>